<accession>A0A814RSC3</accession>
<organism evidence="1 2">
    <name type="scientific">Brachionus calyciflorus</name>
    <dbReference type="NCBI Taxonomy" id="104777"/>
    <lineage>
        <taxon>Eukaryota</taxon>
        <taxon>Metazoa</taxon>
        <taxon>Spiralia</taxon>
        <taxon>Gnathifera</taxon>
        <taxon>Rotifera</taxon>
        <taxon>Eurotatoria</taxon>
        <taxon>Monogononta</taxon>
        <taxon>Pseudotrocha</taxon>
        <taxon>Ploima</taxon>
        <taxon>Brachionidae</taxon>
        <taxon>Brachionus</taxon>
    </lineage>
</organism>
<protein>
    <submittedName>
        <fullName evidence="1">Uncharacterized protein</fullName>
    </submittedName>
</protein>
<keyword evidence="2" id="KW-1185">Reference proteome</keyword>
<reference evidence="1" key="1">
    <citation type="submission" date="2021-02" db="EMBL/GenBank/DDBJ databases">
        <authorList>
            <person name="Nowell W R."/>
        </authorList>
    </citation>
    <scope>NUCLEOTIDE SEQUENCE</scope>
    <source>
        <strain evidence="1">Ploen Becks lab</strain>
    </source>
</reference>
<dbReference type="EMBL" id="CAJNOC010010126">
    <property type="protein sequence ID" value="CAF1136771.1"/>
    <property type="molecule type" value="Genomic_DNA"/>
</dbReference>
<comment type="caution">
    <text evidence="1">The sequence shown here is derived from an EMBL/GenBank/DDBJ whole genome shotgun (WGS) entry which is preliminary data.</text>
</comment>
<proteinExistence type="predicted"/>
<dbReference type="Proteomes" id="UP000663879">
    <property type="component" value="Unassembled WGS sequence"/>
</dbReference>
<evidence type="ECO:0000313" key="2">
    <source>
        <dbReference type="Proteomes" id="UP000663879"/>
    </source>
</evidence>
<evidence type="ECO:0000313" key="1">
    <source>
        <dbReference type="EMBL" id="CAF1136771.1"/>
    </source>
</evidence>
<gene>
    <name evidence="1" type="ORF">OXX778_LOCUS22722</name>
</gene>
<dbReference type="AlphaFoldDB" id="A0A814RSC3"/>
<name>A0A814RSC3_9BILA</name>
<sequence length="62" mass="6958">VGIFDKLTTSAVALDEIVVQSPIRESSPFKQKTTSEFTFKNLFNGINLLDTECNSIERYITS</sequence>
<feature type="non-terminal residue" evidence="1">
    <location>
        <position position="1"/>
    </location>
</feature>